<evidence type="ECO:0000313" key="3">
    <source>
        <dbReference type="Proteomes" id="UP000315949"/>
    </source>
</evidence>
<name>A0A5C5TYD9_9GAMM</name>
<feature type="signal peptide" evidence="1">
    <location>
        <begin position="1"/>
        <end position="21"/>
    </location>
</feature>
<accession>A0A5C5TYD9</accession>
<keyword evidence="3" id="KW-1185">Reference proteome</keyword>
<comment type="caution">
    <text evidence="2">The sequence shown here is derived from an EMBL/GenBank/DDBJ whole genome shotgun (WGS) entry which is preliminary data.</text>
</comment>
<evidence type="ECO:0000256" key="1">
    <source>
        <dbReference type="SAM" id="SignalP"/>
    </source>
</evidence>
<dbReference type="EMBL" id="VOHE01000005">
    <property type="protein sequence ID" value="TWT18315.1"/>
    <property type="molecule type" value="Genomic_DNA"/>
</dbReference>
<dbReference type="Proteomes" id="UP000315949">
    <property type="component" value="Unassembled WGS sequence"/>
</dbReference>
<dbReference type="PROSITE" id="PS51257">
    <property type="entry name" value="PROKAR_LIPOPROTEIN"/>
    <property type="match status" value="1"/>
</dbReference>
<proteinExistence type="predicted"/>
<keyword evidence="1" id="KW-0732">Signal</keyword>
<evidence type="ECO:0000313" key="2">
    <source>
        <dbReference type="EMBL" id="TWT18315.1"/>
    </source>
</evidence>
<dbReference type="AlphaFoldDB" id="A0A5C5TYD9"/>
<dbReference type="RefSeq" id="WP_146312880.1">
    <property type="nucleotide sequence ID" value="NZ_VOHE01000005.1"/>
</dbReference>
<organism evidence="2 3">
    <name type="scientific">Luteimonas wenzhouensis</name>
    <dbReference type="NCBI Taxonomy" id="2599615"/>
    <lineage>
        <taxon>Bacteria</taxon>
        <taxon>Pseudomonadati</taxon>
        <taxon>Pseudomonadota</taxon>
        <taxon>Gammaproteobacteria</taxon>
        <taxon>Lysobacterales</taxon>
        <taxon>Lysobacteraceae</taxon>
        <taxon>Luteimonas</taxon>
    </lineage>
</organism>
<reference evidence="2 3" key="1">
    <citation type="submission" date="2019-07" db="EMBL/GenBank/DDBJ databases">
        <title>Luteimonas sp. YD-1 nov., isolated from acidic soil.</title>
        <authorList>
            <person name="Zhou J."/>
        </authorList>
    </citation>
    <scope>NUCLEOTIDE SEQUENCE [LARGE SCALE GENOMIC DNA]</scope>
    <source>
        <strain evidence="2 3">YD-1</strain>
    </source>
</reference>
<protein>
    <recommendedName>
        <fullName evidence="4">DUF4625 domain-containing protein</fullName>
    </recommendedName>
</protein>
<evidence type="ECO:0008006" key="4">
    <source>
        <dbReference type="Google" id="ProtNLM"/>
    </source>
</evidence>
<gene>
    <name evidence="2" type="ORF">FQY79_10525</name>
</gene>
<sequence length="157" mass="16569">MRQNRSVQALLVTVVAVAALAGCRREEPDPVVPPPTATQPATTVPAPVLAPASSTAPLTLGNAIGADNRIATPVNAFSSGDTIHASVETDGEARRLTARWTHLDSDQVVTEEHKDVAAGAQVTHFHVSNPDGWPTGRYQVEISQDGNVISSSEFEVR</sequence>
<feature type="chain" id="PRO_5022767704" description="DUF4625 domain-containing protein" evidence="1">
    <location>
        <begin position="22"/>
        <end position="157"/>
    </location>
</feature>
<dbReference type="OrthoDB" id="6008970at2"/>